<dbReference type="AlphaFoldDB" id="D6Z665"/>
<dbReference type="Pfam" id="PF14103">
    <property type="entry name" value="DUF4276"/>
    <property type="match status" value="1"/>
</dbReference>
<evidence type="ECO:0000313" key="2">
    <source>
        <dbReference type="Proteomes" id="UP000001508"/>
    </source>
</evidence>
<dbReference type="RefSeq" id="WP_013164347.1">
    <property type="nucleotide sequence ID" value="NC_014216.1"/>
</dbReference>
<keyword evidence="2" id="KW-1185">Reference proteome</keyword>
<dbReference type="InterPro" id="IPR025455">
    <property type="entry name" value="DUF4276"/>
</dbReference>
<reference evidence="2" key="1">
    <citation type="submission" date="2010-02" db="EMBL/GenBank/DDBJ databases">
        <title>Complete sequence of Desulfurivibrio alkaliphilus AHT2.</title>
        <authorList>
            <consortium name="US DOE Joint Genome Institute"/>
            <person name="Pitluck S."/>
            <person name="Chertkov O."/>
            <person name="Detter J.C."/>
            <person name="Han C."/>
            <person name="Tapia R."/>
            <person name="Larimer F."/>
            <person name="Land M."/>
            <person name="Hauser L."/>
            <person name="Kyrpides N."/>
            <person name="Mikhailova N."/>
            <person name="Sorokin D.Y."/>
            <person name="Muyzer G."/>
            <person name="Woyke T."/>
        </authorList>
    </citation>
    <scope>NUCLEOTIDE SEQUENCE [LARGE SCALE GENOMIC DNA]</scope>
    <source>
        <strain evidence="2">DSM 19089 / UNIQEM U267 / AHT2</strain>
    </source>
</reference>
<evidence type="ECO:0000313" key="1">
    <source>
        <dbReference type="EMBL" id="ADH86830.1"/>
    </source>
</evidence>
<protein>
    <recommendedName>
        <fullName evidence="3">DUF4276 family protein</fullName>
    </recommendedName>
</protein>
<accession>D6Z665</accession>
<name>D6Z665_DESAT</name>
<dbReference type="EMBL" id="CP001940">
    <property type="protein sequence ID" value="ADH86830.1"/>
    <property type="molecule type" value="Genomic_DNA"/>
</dbReference>
<dbReference type="KEGG" id="dak:DaAHT2_2161"/>
<dbReference type="STRING" id="589865.DaAHT2_2161"/>
<gene>
    <name evidence="1" type="ordered locus">DaAHT2_2161</name>
</gene>
<proteinExistence type="predicted"/>
<dbReference type="Proteomes" id="UP000001508">
    <property type="component" value="Chromosome"/>
</dbReference>
<evidence type="ECO:0008006" key="3">
    <source>
        <dbReference type="Google" id="ProtNLM"/>
    </source>
</evidence>
<dbReference type="InParanoid" id="D6Z665"/>
<dbReference type="HOGENOM" id="CLU_108966_0_0_7"/>
<organism evidence="1 2">
    <name type="scientific">Desulfurivibrio alkaliphilus (strain DSM 19089 / UNIQEM U267 / AHT2)</name>
    <dbReference type="NCBI Taxonomy" id="589865"/>
    <lineage>
        <taxon>Bacteria</taxon>
        <taxon>Pseudomonadati</taxon>
        <taxon>Thermodesulfobacteriota</taxon>
        <taxon>Desulfobulbia</taxon>
        <taxon>Desulfobulbales</taxon>
        <taxon>Desulfobulbaceae</taxon>
        <taxon>Desulfurivibrio</taxon>
    </lineage>
</organism>
<dbReference type="OrthoDB" id="9801478at2"/>
<sequence length="213" mass="23815">MTRVHIFCEGLTEDVFVREVLRPHFGLGVWLNPIIVRTGPHGRGGVSSYGKIKRQVVKKCKEDPNSWVTTFLDFYGLPGDFPSLATAGSSFDRAVVAEHAFQNDIAQANFIANLVIHEFEGLLFSEPEAFGRWFEQPEVVVSRLTTVRAHFSSPEHINDGAQTAPSKRILAICPDYDKPLHGSLVALEIGLDAIRRECPKFDGWIKRLEGISR</sequence>
<dbReference type="eggNOG" id="ENOG5030456">
    <property type="taxonomic scope" value="Bacteria"/>
</dbReference>